<keyword evidence="1 5" id="KW-0808">Transferase</keyword>
<evidence type="ECO:0000313" key="5">
    <source>
        <dbReference type="EMBL" id="RYJ08349.1"/>
    </source>
</evidence>
<dbReference type="AlphaFoldDB" id="A0A482T8U6"/>
<keyword evidence="2" id="KW-0012">Acyltransferase</keyword>
<evidence type="ECO:0000256" key="2">
    <source>
        <dbReference type="ARBA" id="ARBA00023315"/>
    </source>
</evidence>
<dbReference type="SUPFAM" id="SSF55729">
    <property type="entry name" value="Acyl-CoA N-acyltransferases (Nat)"/>
    <property type="match status" value="1"/>
</dbReference>
<dbReference type="Proteomes" id="UP000294028">
    <property type="component" value="Unassembled WGS sequence"/>
</dbReference>
<feature type="region of interest" description="Disordered" evidence="3">
    <location>
        <begin position="145"/>
        <end position="170"/>
    </location>
</feature>
<feature type="compositionally biased region" description="Basic and acidic residues" evidence="3">
    <location>
        <begin position="153"/>
        <end position="170"/>
    </location>
</feature>
<dbReference type="PIRSF" id="PIRSF037663">
    <property type="entry name" value="Acetyltransf_GNAT_prd"/>
    <property type="match status" value="1"/>
</dbReference>
<sequence length="170" mass="19414">MNIRTATESDTHAILRIAEQSWKTDYPEILTRETAEEAVTDWYTSEQIEAEINEEQTMILVAEREGAVVGFAHAAWNDSEEDGYILRIYVHPEHRRENIGRELLERTCTNLAEQGIERINAMVLVENDPGNAFYKRFGFEHVDESQTTLGGEPHPENRYVLEHPSELGGG</sequence>
<dbReference type="RefSeq" id="WP_129786230.1">
    <property type="nucleotide sequence ID" value="NZ_RZHH01000003.1"/>
</dbReference>
<comment type="caution">
    <text evidence="5">The sequence shown here is derived from an EMBL/GenBank/DDBJ whole genome shotgun (WGS) entry which is preliminary data.</text>
</comment>
<dbReference type="InterPro" id="IPR016181">
    <property type="entry name" value="Acyl_CoA_acyltransferase"/>
</dbReference>
<evidence type="ECO:0000256" key="3">
    <source>
        <dbReference type="SAM" id="MobiDB-lite"/>
    </source>
</evidence>
<dbReference type="Gene3D" id="3.40.630.30">
    <property type="match status" value="1"/>
</dbReference>
<dbReference type="CDD" id="cd04301">
    <property type="entry name" value="NAT_SF"/>
    <property type="match status" value="1"/>
</dbReference>
<name>A0A482T8U6_9EURY</name>
<evidence type="ECO:0000313" key="6">
    <source>
        <dbReference type="Proteomes" id="UP000294028"/>
    </source>
</evidence>
<dbReference type="InterPro" id="IPR000182">
    <property type="entry name" value="GNAT_dom"/>
</dbReference>
<evidence type="ECO:0000256" key="1">
    <source>
        <dbReference type="ARBA" id="ARBA00022679"/>
    </source>
</evidence>
<dbReference type="InterPro" id="IPR050832">
    <property type="entry name" value="Bact_Acetyltransf"/>
</dbReference>
<gene>
    <name evidence="5" type="ORF">ELS19_17510</name>
</gene>
<dbReference type="PANTHER" id="PTHR43877:SF1">
    <property type="entry name" value="ACETYLTRANSFERASE"/>
    <property type="match status" value="1"/>
</dbReference>
<dbReference type="EMBL" id="RZHH01000003">
    <property type="protein sequence ID" value="RYJ08349.1"/>
    <property type="molecule type" value="Genomic_DNA"/>
</dbReference>
<protein>
    <submittedName>
        <fullName evidence="5">N-acetyltransferase</fullName>
    </submittedName>
</protein>
<organism evidence="5 6">
    <name type="scientific">Halogeometricum borinquense</name>
    <dbReference type="NCBI Taxonomy" id="60847"/>
    <lineage>
        <taxon>Archaea</taxon>
        <taxon>Methanobacteriati</taxon>
        <taxon>Methanobacteriota</taxon>
        <taxon>Stenosarchaea group</taxon>
        <taxon>Halobacteria</taxon>
        <taxon>Halobacteriales</taxon>
        <taxon>Haloferacaceae</taxon>
        <taxon>Halogeometricum</taxon>
    </lineage>
</organism>
<evidence type="ECO:0000259" key="4">
    <source>
        <dbReference type="PROSITE" id="PS51186"/>
    </source>
</evidence>
<feature type="domain" description="N-acetyltransferase" evidence="4">
    <location>
        <begin position="1"/>
        <end position="166"/>
    </location>
</feature>
<accession>A0A482T8U6</accession>
<dbReference type="Pfam" id="PF00583">
    <property type="entry name" value="Acetyltransf_1"/>
    <property type="match status" value="1"/>
</dbReference>
<dbReference type="GO" id="GO:0016747">
    <property type="term" value="F:acyltransferase activity, transferring groups other than amino-acyl groups"/>
    <property type="evidence" value="ECO:0007669"/>
    <property type="project" value="InterPro"/>
</dbReference>
<dbReference type="InterPro" id="IPR017255">
    <property type="entry name" value="AcTrfase_GNAT_prd"/>
</dbReference>
<reference evidence="5 6" key="1">
    <citation type="submission" date="2018-12" db="EMBL/GenBank/DDBJ databases">
        <title>Genome analysis provides insights into bioremediation potentialities of Halogeometricum borinquense strain N11.</title>
        <authorList>
            <person name="Najjari A."/>
            <person name="Youssef N."/>
            <person name="Fhoula I."/>
            <person name="Ben Dhia O."/>
            <person name="Mahjoubi M."/>
            <person name="Ouzari H.I."/>
            <person name="Cherif A."/>
        </authorList>
    </citation>
    <scope>NUCLEOTIDE SEQUENCE [LARGE SCALE GENOMIC DNA]</scope>
    <source>
        <strain evidence="5 6">N11</strain>
    </source>
</reference>
<proteinExistence type="predicted"/>
<dbReference type="PANTHER" id="PTHR43877">
    <property type="entry name" value="AMINOALKYLPHOSPHONATE N-ACETYLTRANSFERASE-RELATED-RELATED"/>
    <property type="match status" value="1"/>
</dbReference>
<dbReference type="PROSITE" id="PS51186">
    <property type="entry name" value="GNAT"/>
    <property type="match status" value="1"/>
</dbReference>